<dbReference type="CDD" id="cd00769">
    <property type="entry name" value="PheRS_beta_core"/>
    <property type="match status" value="1"/>
</dbReference>
<dbReference type="InterPro" id="IPR009061">
    <property type="entry name" value="DNA-bd_dom_put_sf"/>
</dbReference>
<dbReference type="Pfam" id="PF03484">
    <property type="entry name" value="B5"/>
    <property type="match status" value="1"/>
</dbReference>
<accession>A0A2T9YHW7</accession>
<protein>
    <recommendedName>
        <fullName evidence="5">phenylalanine--tRNA ligase</fullName>
        <ecNumber evidence="5">6.1.1.20</ecNumber>
    </recommendedName>
    <alternativeName>
        <fullName evidence="14">Phenylalanyl-tRNA synthetase beta subunit</fullName>
    </alternativeName>
</protein>
<proteinExistence type="inferred from homology"/>
<dbReference type="InterPro" id="IPR040659">
    <property type="entry name" value="PhetRS_B1"/>
</dbReference>
<name>A0A2T9YHW7_9FUNG</name>
<dbReference type="PANTHER" id="PTHR10947:SF0">
    <property type="entry name" value="PHENYLALANINE--TRNA LIGASE BETA SUBUNIT"/>
    <property type="match status" value="1"/>
</dbReference>
<dbReference type="InterPro" id="IPR005147">
    <property type="entry name" value="tRNA_synthase_B5-dom"/>
</dbReference>
<dbReference type="InterPro" id="IPR005146">
    <property type="entry name" value="B3/B4_tRNA-bd"/>
</dbReference>
<dbReference type="SMART" id="SM00873">
    <property type="entry name" value="B3_4"/>
    <property type="match status" value="1"/>
</dbReference>
<evidence type="ECO:0000256" key="13">
    <source>
        <dbReference type="ARBA" id="ARBA00023146"/>
    </source>
</evidence>
<comment type="cofactor">
    <cofactor evidence="1">
        <name>Mg(2+)</name>
        <dbReference type="ChEBI" id="CHEBI:18420"/>
    </cofactor>
</comment>
<evidence type="ECO:0000256" key="4">
    <source>
        <dbReference type="ARBA" id="ARBA00011209"/>
    </source>
</evidence>
<dbReference type="EMBL" id="MBFR01000180">
    <property type="protein sequence ID" value="PVU91920.1"/>
    <property type="molecule type" value="Genomic_DNA"/>
</dbReference>
<organism evidence="17 18">
    <name type="scientific">Smittium simulii</name>
    <dbReference type="NCBI Taxonomy" id="133385"/>
    <lineage>
        <taxon>Eukaryota</taxon>
        <taxon>Fungi</taxon>
        <taxon>Fungi incertae sedis</taxon>
        <taxon>Zoopagomycota</taxon>
        <taxon>Kickxellomycotina</taxon>
        <taxon>Harpellomycetes</taxon>
        <taxon>Harpellales</taxon>
        <taxon>Legeriomycetaceae</taxon>
        <taxon>Smittium</taxon>
    </lineage>
</organism>
<dbReference type="NCBIfam" id="TIGR00471">
    <property type="entry name" value="pheT_arch"/>
    <property type="match status" value="1"/>
</dbReference>
<evidence type="ECO:0000256" key="3">
    <source>
        <dbReference type="ARBA" id="ARBA00007438"/>
    </source>
</evidence>
<evidence type="ECO:0000256" key="1">
    <source>
        <dbReference type="ARBA" id="ARBA00001946"/>
    </source>
</evidence>
<dbReference type="Gene3D" id="3.50.40.10">
    <property type="entry name" value="Phenylalanyl-trna Synthetase, Chain B, domain 3"/>
    <property type="match status" value="1"/>
</dbReference>
<dbReference type="STRING" id="133385.A0A2T9YHW7"/>
<dbReference type="SUPFAM" id="SSF46955">
    <property type="entry name" value="Putative DNA-binding domain"/>
    <property type="match status" value="1"/>
</dbReference>
<evidence type="ECO:0000256" key="10">
    <source>
        <dbReference type="ARBA" id="ARBA00022840"/>
    </source>
</evidence>
<dbReference type="AlphaFoldDB" id="A0A2T9YHW7"/>
<evidence type="ECO:0000313" key="17">
    <source>
        <dbReference type="EMBL" id="PVU91920.1"/>
    </source>
</evidence>
<evidence type="ECO:0000256" key="9">
    <source>
        <dbReference type="ARBA" id="ARBA00022741"/>
    </source>
</evidence>
<keyword evidence="18" id="KW-1185">Reference proteome</keyword>
<keyword evidence="8" id="KW-0479">Metal-binding</keyword>
<dbReference type="PANTHER" id="PTHR10947">
    <property type="entry name" value="PHENYLALANYL-TRNA SYNTHETASE BETA CHAIN AND LEUCINE-RICH REPEAT-CONTAINING PROTEIN 47"/>
    <property type="match status" value="1"/>
</dbReference>
<evidence type="ECO:0000259" key="16">
    <source>
        <dbReference type="PROSITE" id="PS51483"/>
    </source>
</evidence>
<reference evidence="17 18" key="1">
    <citation type="journal article" date="2018" name="MBio">
        <title>Comparative Genomics Reveals the Core Gene Toolbox for the Fungus-Insect Symbiosis.</title>
        <authorList>
            <person name="Wang Y."/>
            <person name="Stata M."/>
            <person name="Wang W."/>
            <person name="Stajich J.E."/>
            <person name="White M.M."/>
            <person name="Moncalvo J.M."/>
        </authorList>
    </citation>
    <scope>NUCLEOTIDE SEQUENCE [LARGE SCALE GENOMIC DNA]</scope>
    <source>
        <strain evidence="17 18">SWE-8-4</strain>
    </source>
</reference>
<dbReference type="InterPro" id="IPR004531">
    <property type="entry name" value="Phe-tRNA-synth_IIc_bsu_arc_euk"/>
</dbReference>
<dbReference type="GO" id="GO:0009328">
    <property type="term" value="C:phenylalanine-tRNA ligase complex"/>
    <property type="evidence" value="ECO:0007669"/>
    <property type="project" value="TreeGrafter"/>
</dbReference>
<feature type="domain" description="B5" evidence="16">
    <location>
        <begin position="302"/>
        <end position="397"/>
    </location>
</feature>
<dbReference type="InterPro" id="IPR045060">
    <property type="entry name" value="Phe-tRNA-ligase_IIc_bsu"/>
</dbReference>
<comment type="catalytic activity">
    <reaction evidence="15">
        <text>tRNA(Phe) + L-phenylalanine + ATP = L-phenylalanyl-tRNA(Phe) + AMP + diphosphate + H(+)</text>
        <dbReference type="Rhea" id="RHEA:19413"/>
        <dbReference type="Rhea" id="RHEA-COMP:9668"/>
        <dbReference type="Rhea" id="RHEA-COMP:9699"/>
        <dbReference type="ChEBI" id="CHEBI:15378"/>
        <dbReference type="ChEBI" id="CHEBI:30616"/>
        <dbReference type="ChEBI" id="CHEBI:33019"/>
        <dbReference type="ChEBI" id="CHEBI:58095"/>
        <dbReference type="ChEBI" id="CHEBI:78442"/>
        <dbReference type="ChEBI" id="CHEBI:78531"/>
        <dbReference type="ChEBI" id="CHEBI:456215"/>
        <dbReference type="EC" id="6.1.1.20"/>
    </reaction>
</comment>
<dbReference type="GO" id="GO:0003723">
    <property type="term" value="F:RNA binding"/>
    <property type="evidence" value="ECO:0007669"/>
    <property type="project" value="InterPro"/>
</dbReference>
<sequence>MPTVSIDKLDLYSYLKKDFKKSLKTFALNLELSLKMMQVTSDQIEQTFGSLSLNEKSEPERAQLKIDIPANRYDLLCFEGISRALAIYLQQQESPVYKLTTPDRMEQLTVKPSTTQIRPVAVAAILRNITFDSKIYKSFIDLQDKLHANLGRKRNLVSIGTHDLDTIKGPFEYSARKPTDIKFVPLNKDKSYDAVELMQLYESDLHLKKFLHIIKDSPVYPLMTDADDTVLSMPPIINGDHTKITLDTKNVFIEITAKDYTKAHIVLNTMITMFSGYCADPFTVEPVLVVNPDGTSEITPKLDCKVFECDTVYINKLIGVDLTSDQIVNYLKLMSLDGHLGKHKDAPPQDATTNIGAEIVQGELISVVVPPTRADILHQVDIIEDIAIAFGYNNIPRGSIGLPTVAKPTPVSKLTNLLRRELAFASWTEVLSLSLCSHDESFKFLMREDSGNEAVVLANPKTIEYQVCRSLLLPGILKTIRENKNHALPFKLFEVSDVILKDVNVKPRLCRNERHMSAIYSNHSAQFEVISGLLDRCMKMMDVPLIFGDDRTLVSGHGYWLEPSPDLKTFLPGRGANVLYKPVGSSLPVSIGFIGVLHPQVLSSFSLDYPCSIVEINIEPFI</sequence>
<comment type="subunit">
    <text evidence="4">Tetramer of two alpha and two beta subunits.</text>
</comment>
<dbReference type="FunFam" id="3.50.40.10:FF:000002">
    <property type="entry name" value="phenylalanine--tRNA ligase beta subunit"/>
    <property type="match status" value="1"/>
</dbReference>
<keyword evidence="12" id="KW-0648">Protein biosynthesis</keyword>
<dbReference type="Proteomes" id="UP000245383">
    <property type="component" value="Unassembled WGS sequence"/>
</dbReference>
<dbReference type="InterPro" id="IPR041616">
    <property type="entry name" value="PheRS_beta_core"/>
</dbReference>
<dbReference type="Pfam" id="PF18262">
    <property type="entry name" value="PhetRS_B1"/>
    <property type="match status" value="1"/>
</dbReference>
<dbReference type="GO" id="GO:0006432">
    <property type="term" value="P:phenylalanyl-tRNA aminoacylation"/>
    <property type="evidence" value="ECO:0007669"/>
    <property type="project" value="InterPro"/>
</dbReference>
<dbReference type="Pfam" id="PF17759">
    <property type="entry name" value="tRNA_synthFbeta"/>
    <property type="match status" value="1"/>
</dbReference>
<dbReference type="GO" id="GO:0005524">
    <property type="term" value="F:ATP binding"/>
    <property type="evidence" value="ECO:0007669"/>
    <property type="project" value="UniProtKB-KW"/>
</dbReference>
<dbReference type="GO" id="GO:0000287">
    <property type="term" value="F:magnesium ion binding"/>
    <property type="evidence" value="ECO:0007669"/>
    <property type="project" value="InterPro"/>
</dbReference>
<dbReference type="Pfam" id="PF03483">
    <property type="entry name" value="B3_4"/>
    <property type="match status" value="1"/>
</dbReference>
<gene>
    <name evidence="17" type="ORF">BB561_004122</name>
</gene>
<evidence type="ECO:0000256" key="8">
    <source>
        <dbReference type="ARBA" id="ARBA00022723"/>
    </source>
</evidence>
<dbReference type="Gene3D" id="3.30.56.10">
    <property type="match status" value="2"/>
</dbReference>
<dbReference type="SMART" id="SM00874">
    <property type="entry name" value="B5"/>
    <property type="match status" value="1"/>
</dbReference>
<evidence type="ECO:0000256" key="15">
    <source>
        <dbReference type="ARBA" id="ARBA00049255"/>
    </source>
</evidence>
<comment type="subcellular location">
    <subcellularLocation>
        <location evidence="2">Cytoplasm</location>
    </subcellularLocation>
</comment>
<dbReference type="InterPro" id="IPR045864">
    <property type="entry name" value="aa-tRNA-synth_II/BPL/LPL"/>
</dbReference>
<evidence type="ECO:0000256" key="11">
    <source>
        <dbReference type="ARBA" id="ARBA00022842"/>
    </source>
</evidence>
<keyword evidence="9" id="KW-0547">Nucleotide-binding</keyword>
<keyword evidence="13" id="KW-0030">Aminoacyl-tRNA synthetase</keyword>
<evidence type="ECO:0000256" key="12">
    <source>
        <dbReference type="ARBA" id="ARBA00022917"/>
    </source>
</evidence>
<evidence type="ECO:0000313" key="18">
    <source>
        <dbReference type="Proteomes" id="UP000245383"/>
    </source>
</evidence>
<evidence type="ECO:0000256" key="5">
    <source>
        <dbReference type="ARBA" id="ARBA00012814"/>
    </source>
</evidence>
<keyword evidence="10" id="KW-0067">ATP-binding</keyword>
<dbReference type="PROSITE" id="PS51483">
    <property type="entry name" value="B5"/>
    <property type="match status" value="1"/>
</dbReference>
<comment type="similarity">
    <text evidence="3">Belongs to the phenylalanyl-tRNA synthetase beta subunit family. Type 2 subfamily.</text>
</comment>
<dbReference type="GO" id="GO:0004826">
    <property type="term" value="F:phenylalanine-tRNA ligase activity"/>
    <property type="evidence" value="ECO:0007669"/>
    <property type="project" value="UniProtKB-EC"/>
</dbReference>
<dbReference type="EC" id="6.1.1.20" evidence="5"/>
<dbReference type="InterPro" id="IPR020825">
    <property type="entry name" value="Phe-tRNA_synthase-like_B3/B4"/>
</dbReference>
<keyword evidence="11" id="KW-0460">Magnesium</keyword>
<evidence type="ECO:0000256" key="2">
    <source>
        <dbReference type="ARBA" id="ARBA00004496"/>
    </source>
</evidence>
<comment type="caution">
    <text evidence="17">The sequence shown here is derived from an EMBL/GenBank/DDBJ whole genome shotgun (WGS) entry which is preliminary data.</text>
</comment>
<keyword evidence="6" id="KW-0963">Cytoplasm</keyword>
<dbReference type="SUPFAM" id="SSF55681">
    <property type="entry name" value="Class II aaRS and biotin synthetases"/>
    <property type="match status" value="1"/>
</dbReference>
<keyword evidence="7" id="KW-0436">Ligase</keyword>
<dbReference type="OrthoDB" id="1698572at2759"/>
<evidence type="ECO:0000256" key="6">
    <source>
        <dbReference type="ARBA" id="ARBA00022490"/>
    </source>
</evidence>
<dbReference type="Gene3D" id="3.30.930.10">
    <property type="entry name" value="Bira Bifunctional Protein, Domain 2"/>
    <property type="match status" value="1"/>
</dbReference>
<evidence type="ECO:0000256" key="14">
    <source>
        <dbReference type="ARBA" id="ARBA00033189"/>
    </source>
</evidence>
<evidence type="ECO:0000256" key="7">
    <source>
        <dbReference type="ARBA" id="ARBA00022598"/>
    </source>
</evidence>